<gene>
    <name evidence="1" type="ORF">GCM10023187_43220</name>
</gene>
<keyword evidence="2" id="KW-1185">Reference proteome</keyword>
<reference evidence="2" key="1">
    <citation type="journal article" date="2019" name="Int. J. Syst. Evol. Microbiol.">
        <title>The Global Catalogue of Microorganisms (GCM) 10K type strain sequencing project: providing services to taxonomists for standard genome sequencing and annotation.</title>
        <authorList>
            <consortium name="The Broad Institute Genomics Platform"/>
            <consortium name="The Broad Institute Genome Sequencing Center for Infectious Disease"/>
            <person name="Wu L."/>
            <person name="Ma J."/>
        </authorList>
    </citation>
    <scope>NUCLEOTIDE SEQUENCE [LARGE SCALE GENOMIC DNA]</scope>
    <source>
        <strain evidence="2">JCM 17925</strain>
    </source>
</reference>
<proteinExistence type="predicted"/>
<sequence>MLLFSITGQAQQDTYAEEANYSGKGHWKLFTDNQSHSTIIKFYNAERRLVYEEVLAGKYIKLTDQNVYLINRVFDQIMENRLIAGSVKSAPLEAVMVSNRTAVWTGPALKPESIAGVNVHNGLNYNIGLNTHLTDYNARQMLHVQVDNPERYRLYIRLQDRNGQTIYAETVTQPACLVKLNLTQLKAESYTLEVATPNKKYTYERKIVLGVATPSTRFNHSAFANTQ</sequence>
<protein>
    <submittedName>
        <fullName evidence="1">Uncharacterized protein</fullName>
    </submittedName>
</protein>
<comment type="caution">
    <text evidence="1">The sequence shown here is derived from an EMBL/GenBank/DDBJ whole genome shotgun (WGS) entry which is preliminary data.</text>
</comment>
<dbReference type="Proteomes" id="UP001500936">
    <property type="component" value="Unassembled WGS sequence"/>
</dbReference>
<evidence type="ECO:0000313" key="1">
    <source>
        <dbReference type="EMBL" id="GAA4414146.1"/>
    </source>
</evidence>
<accession>A0ABP8KRC3</accession>
<name>A0ABP8KRC3_9BACT</name>
<dbReference type="EMBL" id="BAABHB010000011">
    <property type="protein sequence ID" value="GAA4414146.1"/>
    <property type="molecule type" value="Genomic_DNA"/>
</dbReference>
<dbReference type="RefSeq" id="WP_345270077.1">
    <property type="nucleotide sequence ID" value="NZ_BAABHB010000011.1"/>
</dbReference>
<evidence type="ECO:0000313" key="2">
    <source>
        <dbReference type="Proteomes" id="UP001500936"/>
    </source>
</evidence>
<organism evidence="1 2">
    <name type="scientific">Nibrella viscosa</name>
    <dbReference type="NCBI Taxonomy" id="1084524"/>
    <lineage>
        <taxon>Bacteria</taxon>
        <taxon>Pseudomonadati</taxon>
        <taxon>Bacteroidota</taxon>
        <taxon>Cytophagia</taxon>
        <taxon>Cytophagales</taxon>
        <taxon>Spirosomataceae</taxon>
        <taxon>Nibrella</taxon>
    </lineage>
</organism>